<keyword evidence="1" id="KW-0472">Membrane</keyword>
<feature type="transmembrane region" description="Helical" evidence="1">
    <location>
        <begin position="20"/>
        <end position="43"/>
    </location>
</feature>
<keyword evidence="1" id="KW-1133">Transmembrane helix</keyword>
<gene>
    <name evidence="2" type="ORF">MPH_08530</name>
</gene>
<evidence type="ECO:0000313" key="2">
    <source>
        <dbReference type="EMBL" id="EKG14289.1"/>
    </source>
</evidence>
<proteinExistence type="predicted"/>
<reference evidence="2 3" key="1">
    <citation type="journal article" date="2012" name="BMC Genomics">
        <title>Tools to kill: Genome of one of the most destructive plant pathogenic fungi Macrophomina phaseolina.</title>
        <authorList>
            <person name="Islam M.S."/>
            <person name="Haque M.S."/>
            <person name="Islam M.M."/>
            <person name="Emdad E.M."/>
            <person name="Halim A."/>
            <person name="Hossen Q.M.M."/>
            <person name="Hossain M.Z."/>
            <person name="Ahmed B."/>
            <person name="Rahim S."/>
            <person name="Rahman M.S."/>
            <person name="Alam M.M."/>
            <person name="Hou S."/>
            <person name="Wan X."/>
            <person name="Saito J.A."/>
            <person name="Alam M."/>
        </authorList>
    </citation>
    <scope>NUCLEOTIDE SEQUENCE [LARGE SCALE GENOMIC DNA]</scope>
    <source>
        <strain evidence="2 3">MS6</strain>
    </source>
</reference>
<sequence length="160" mass="16649">MVPGLVAGALGVEVGCMGPVVAAVVALLAGAPMAMVMIIAAAARWNSVWDGGASCAEKCCGKRVSGEESGSFSAENGAPYLAEFLLSKFATVGACNLTPLSPGSTNKSHKGYYEAGRRRSGQILFCSWLGTCGIYTKKVVVTDRPNRYWSCRPQCGTTST</sequence>
<dbReference type="EMBL" id="AHHD01000360">
    <property type="protein sequence ID" value="EKG14289.1"/>
    <property type="molecule type" value="Genomic_DNA"/>
</dbReference>
<evidence type="ECO:0000313" key="3">
    <source>
        <dbReference type="Proteomes" id="UP000007129"/>
    </source>
</evidence>
<name>K2RVQ8_MACPH</name>
<dbReference type="VEuPathDB" id="FungiDB:MPH_08530"/>
<comment type="caution">
    <text evidence="2">The sequence shown here is derived from an EMBL/GenBank/DDBJ whole genome shotgun (WGS) entry which is preliminary data.</text>
</comment>
<organism evidence="2 3">
    <name type="scientific">Macrophomina phaseolina (strain MS6)</name>
    <name type="common">Charcoal rot fungus</name>
    <dbReference type="NCBI Taxonomy" id="1126212"/>
    <lineage>
        <taxon>Eukaryota</taxon>
        <taxon>Fungi</taxon>
        <taxon>Dikarya</taxon>
        <taxon>Ascomycota</taxon>
        <taxon>Pezizomycotina</taxon>
        <taxon>Dothideomycetes</taxon>
        <taxon>Dothideomycetes incertae sedis</taxon>
        <taxon>Botryosphaeriales</taxon>
        <taxon>Botryosphaeriaceae</taxon>
        <taxon>Macrophomina</taxon>
    </lineage>
</organism>
<protein>
    <submittedName>
        <fullName evidence="2">Uncharacterized protein</fullName>
    </submittedName>
</protein>
<keyword evidence="1" id="KW-0812">Transmembrane</keyword>
<dbReference type="InParanoid" id="K2RVQ8"/>
<dbReference type="AlphaFoldDB" id="K2RVQ8"/>
<dbReference type="HOGENOM" id="CLU_1652494_0_0_1"/>
<accession>K2RVQ8</accession>
<dbReference type="Proteomes" id="UP000007129">
    <property type="component" value="Unassembled WGS sequence"/>
</dbReference>
<evidence type="ECO:0000256" key="1">
    <source>
        <dbReference type="SAM" id="Phobius"/>
    </source>
</evidence>